<dbReference type="NCBIfam" id="NF008758">
    <property type="entry name" value="PRK11789.1"/>
    <property type="match status" value="1"/>
</dbReference>
<dbReference type="GO" id="GO:0009253">
    <property type="term" value="P:peptidoglycan catabolic process"/>
    <property type="evidence" value="ECO:0007669"/>
    <property type="project" value="InterPro"/>
</dbReference>
<comment type="similarity">
    <text evidence="4">Belongs to the N-acetylmuramoyl-L-alanine amidase 2 family.</text>
</comment>
<accession>A0A2S6H445</accession>
<dbReference type="EMBL" id="PTIY01000004">
    <property type="protein sequence ID" value="PPK72224.1"/>
    <property type="molecule type" value="Genomic_DNA"/>
</dbReference>
<keyword evidence="8" id="KW-0378">Hydrolase</keyword>
<comment type="caution">
    <text evidence="14">The sequence shown here is derived from an EMBL/GenBank/DDBJ whole genome shotgun (WGS) entry which is preliminary data.</text>
</comment>
<name>A0A2S6H445_9GAMM</name>
<dbReference type="GO" id="GO:0071555">
    <property type="term" value="P:cell wall organization"/>
    <property type="evidence" value="ECO:0007669"/>
    <property type="project" value="UniProtKB-KW"/>
</dbReference>
<dbReference type="GO" id="GO:0046872">
    <property type="term" value="F:metal ion binding"/>
    <property type="evidence" value="ECO:0007669"/>
    <property type="project" value="UniProtKB-KW"/>
</dbReference>
<evidence type="ECO:0000256" key="8">
    <source>
        <dbReference type="ARBA" id="ARBA00022801"/>
    </source>
</evidence>
<evidence type="ECO:0000256" key="12">
    <source>
        <dbReference type="ARBA" id="ARBA00042615"/>
    </source>
</evidence>
<keyword evidence="6" id="KW-0963">Cytoplasm</keyword>
<dbReference type="GO" id="GO:0008745">
    <property type="term" value="F:N-acetylmuramoyl-L-alanine amidase activity"/>
    <property type="evidence" value="ECO:0007669"/>
    <property type="project" value="UniProtKB-EC"/>
</dbReference>
<evidence type="ECO:0000313" key="14">
    <source>
        <dbReference type="EMBL" id="PPK72224.1"/>
    </source>
</evidence>
<dbReference type="Proteomes" id="UP000238071">
    <property type="component" value="Unassembled WGS sequence"/>
</dbReference>
<dbReference type="SMART" id="SM00644">
    <property type="entry name" value="Ami_2"/>
    <property type="match status" value="1"/>
</dbReference>
<evidence type="ECO:0000256" key="7">
    <source>
        <dbReference type="ARBA" id="ARBA00022723"/>
    </source>
</evidence>
<evidence type="ECO:0000256" key="11">
    <source>
        <dbReference type="ARBA" id="ARBA00039257"/>
    </source>
</evidence>
<dbReference type="FunFam" id="3.40.80.10:FF:000002">
    <property type="entry name" value="1,6-anhydro-N-acetylmuramyl-L-alanine amidase"/>
    <property type="match status" value="1"/>
</dbReference>
<dbReference type="SUPFAM" id="SSF55846">
    <property type="entry name" value="N-acetylmuramoyl-L-alanine amidase-like"/>
    <property type="match status" value="1"/>
</dbReference>
<evidence type="ECO:0000256" key="9">
    <source>
        <dbReference type="ARBA" id="ARBA00022833"/>
    </source>
</evidence>
<keyword evidence="10" id="KW-0961">Cell wall biogenesis/degradation</keyword>
<evidence type="ECO:0000256" key="5">
    <source>
        <dbReference type="ARBA" id="ARBA00011901"/>
    </source>
</evidence>
<protein>
    <recommendedName>
        <fullName evidence="11">1,6-anhydro-N-acetylmuramyl-L-alanine amidase AmpD</fullName>
        <ecNumber evidence="5">3.5.1.28</ecNumber>
    </recommendedName>
    <alternativeName>
        <fullName evidence="12">N-acetylmuramoyl-L-alanine amidase</fullName>
    </alternativeName>
</protein>
<dbReference type="InterPro" id="IPR002502">
    <property type="entry name" value="Amidase_domain"/>
</dbReference>
<evidence type="ECO:0000256" key="1">
    <source>
        <dbReference type="ARBA" id="ARBA00001561"/>
    </source>
</evidence>
<comment type="subcellular location">
    <subcellularLocation>
        <location evidence="3">Cytoplasm</location>
    </subcellularLocation>
</comment>
<feature type="domain" description="N-acetylmuramoyl-L-alanine amidase" evidence="13">
    <location>
        <begin position="16"/>
        <end position="167"/>
    </location>
</feature>
<organism evidence="14 15">
    <name type="scientific">Methylobacter tundripaludum</name>
    <dbReference type="NCBI Taxonomy" id="173365"/>
    <lineage>
        <taxon>Bacteria</taxon>
        <taxon>Pseudomonadati</taxon>
        <taxon>Pseudomonadota</taxon>
        <taxon>Gammaproteobacteria</taxon>
        <taxon>Methylococcales</taxon>
        <taxon>Methylococcaceae</taxon>
        <taxon>Methylobacter</taxon>
    </lineage>
</organism>
<reference evidence="14 15" key="1">
    <citation type="submission" date="2018-02" db="EMBL/GenBank/DDBJ databases">
        <title>Subsurface microbial communities from deep shales in Ohio and West Virginia, USA.</title>
        <authorList>
            <person name="Wrighton K."/>
        </authorList>
    </citation>
    <scope>NUCLEOTIDE SEQUENCE [LARGE SCALE GENOMIC DNA]</scope>
    <source>
        <strain evidence="14 15">OWC-G53F</strain>
    </source>
</reference>
<keyword evidence="15" id="KW-1185">Reference proteome</keyword>
<comment type="cofactor">
    <cofactor evidence="2">
        <name>Zn(2+)</name>
        <dbReference type="ChEBI" id="CHEBI:29105"/>
    </cofactor>
</comment>
<evidence type="ECO:0000259" key="13">
    <source>
        <dbReference type="SMART" id="SM00644"/>
    </source>
</evidence>
<sequence length="180" mass="20502">MKIDRHWLAGIPRTPSPNFDDRPDPADISLLVIHCISLPPGEFGNDYIDRLFCNQLNPDDHPYFKEIYQLEVSAHLLIKRDGSCVQYVPFDKRAWHAGKSEYEGRERCNDFSIGIELEGTEFAAYTDQQYVQLAKVIRALLEAYPKLSAQRLAGHSDIAPGRKTDPGASFDWQRLLGLLK</sequence>
<dbReference type="InterPro" id="IPR051206">
    <property type="entry name" value="NAMLAA_amidase_2"/>
</dbReference>
<dbReference type="CDD" id="cd06583">
    <property type="entry name" value="PGRP"/>
    <property type="match status" value="1"/>
</dbReference>
<dbReference type="PANTHER" id="PTHR30417">
    <property type="entry name" value="N-ACETYLMURAMOYL-L-ALANINE AMIDASE AMID"/>
    <property type="match status" value="1"/>
</dbReference>
<evidence type="ECO:0000256" key="4">
    <source>
        <dbReference type="ARBA" id="ARBA00007553"/>
    </source>
</evidence>
<dbReference type="GO" id="GO:0005737">
    <property type="term" value="C:cytoplasm"/>
    <property type="evidence" value="ECO:0007669"/>
    <property type="project" value="UniProtKB-SubCell"/>
</dbReference>
<evidence type="ECO:0000313" key="15">
    <source>
        <dbReference type="Proteomes" id="UP000238071"/>
    </source>
</evidence>
<evidence type="ECO:0000256" key="2">
    <source>
        <dbReference type="ARBA" id="ARBA00001947"/>
    </source>
</evidence>
<evidence type="ECO:0000256" key="3">
    <source>
        <dbReference type="ARBA" id="ARBA00004496"/>
    </source>
</evidence>
<keyword evidence="9" id="KW-0862">Zinc</keyword>
<evidence type="ECO:0000256" key="10">
    <source>
        <dbReference type="ARBA" id="ARBA00023316"/>
    </source>
</evidence>
<dbReference type="Pfam" id="PF01510">
    <property type="entry name" value="Amidase_2"/>
    <property type="match status" value="1"/>
</dbReference>
<keyword evidence="7" id="KW-0479">Metal-binding</keyword>
<comment type="catalytic activity">
    <reaction evidence="1">
        <text>Hydrolyzes the link between N-acetylmuramoyl residues and L-amino acid residues in certain cell-wall glycopeptides.</text>
        <dbReference type="EC" id="3.5.1.28"/>
    </reaction>
</comment>
<gene>
    <name evidence="14" type="ORF">B0F88_10415</name>
</gene>
<dbReference type="Gene3D" id="3.40.80.10">
    <property type="entry name" value="Peptidoglycan recognition protein-like"/>
    <property type="match status" value="1"/>
</dbReference>
<dbReference type="GO" id="GO:0009254">
    <property type="term" value="P:peptidoglycan turnover"/>
    <property type="evidence" value="ECO:0007669"/>
    <property type="project" value="TreeGrafter"/>
</dbReference>
<dbReference type="InterPro" id="IPR036505">
    <property type="entry name" value="Amidase/PGRP_sf"/>
</dbReference>
<dbReference type="EC" id="3.5.1.28" evidence="5"/>
<evidence type="ECO:0000256" key="6">
    <source>
        <dbReference type="ARBA" id="ARBA00022490"/>
    </source>
</evidence>
<dbReference type="OrthoDB" id="9794842at2"/>
<dbReference type="AlphaFoldDB" id="A0A2S6H445"/>
<dbReference type="RefSeq" id="WP_104423028.1">
    <property type="nucleotide sequence ID" value="NZ_PTIY01000004.1"/>
</dbReference>
<dbReference type="PANTHER" id="PTHR30417:SF4">
    <property type="entry name" value="1,6-ANHYDRO-N-ACETYLMURAMYL-L-ALANINE AMIDASE AMPD"/>
    <property type="match status" value="1"/>
</dbReference>
<proteinExistence type="inferred from homology"/>